<dbReference type="InterPro" id="IPR021109">
    <property type="entry name" value="Peptidase_aspartic_dom_sf"/>
</dbReference>
<reference evidence="1 2" key="1">
    <citation type="journal article" date="2018" name="PLoS Genet.">
        <title>Population sequencing reveals clonal diversity and ancestral inbreeding in the grapevine cultivar Chardonnay.</title>
        <authorList>
            <person name="Roach M.J."/>
            <person name="Johnson D.L."/>
            <person name="Bohlmann J."/>
            <person name="van Vuuren H.J."/>
            <person name="Jones S.J."/>
            <person name="Pretorius I.S."/>
            <person name="Schmidt S.A."/>
            <person name="Borneman A.R."/>
        </authorList>
    </citation>
    <scope>NUCLEOTIDE SEQUENCE [LARGE SCALE GENOMIC DNA]</scope>
    <source>
        <strain evidence="2">cv. Chardonnay</strain>
        <tissue evidence="1">Leaf</tissue>
    </source>
</reference>
<dbReference type="EMBL" id="QGNW01002625">
    <property type="protein sequence ID" value="RVW14213.1"/>
    <property type="molecule type" value="Genomic_DNA"/>
</dbReference>
<dbReference type="PANTHER" id="PTHR33067">
    <property type="entry name" value="RNA-DIRECTED DNA POLYMERASE-RELATED"/>
    <property type="match status" value="1"/>
</dbReference>
<dbReference type="PANTHER" id="PTHR33067:SF32">
    <property type="entry name" value="ASPARTIC PEPTIDASE DDI1-TYPE DOMAIN-CONTAINING PROTEIN"/>
    <property type="match status" value="1"/>
</dbReference>
<proteinExistence type="predicted"/>
<dbReference type="Gene3D" id="2.40.70.10">
    <property type="entry name" value="Acid Proteases"/>
    <property type="match status" value="1"/>
</dbReference>
<name>A0A438BTC5_VITVI</name>
<dbReference type="AlphaFoldDB" id="A0A438BTC5"/>
<gene>
    <name evidence="1" type="ORF">CK203_096951</name>
</gene>
<protein>
    <recommendedName>
        <fullName evidence="3">Retrotransposon gag domain-containing protein</fullName>
    </recommendedName>
</protein>
<comment type="caution">
    <text evidence="1">The sequence shown here is derived from an EMBL/GenBank/DDBJ whole genome shotgun (WGS) entry which is preliminary data.</text>
</comment>
<evidence type="ECO:0000313" key="2">
    <source>
        <dbReference type="Proteomes" id="UP000288805"/>
    </source>
</evidence>
<sequence length="236" mass="26623">MCGGDFINKNPNEAFQFLDYVAKVSRSWEKPIVKEPPRDRTVNRARASGMYALLEGLDVQAKIATIIRRLDDLEAKKVQKVQIDKEGTMQLCLICKSMEHDVHSCPTLPTVQDIFFEQANGIGTYKQPMNNSPYSNTYFSNWKNHSNVSWGGNNNDQFHHQGNQYQGYQGCPTISMQIGDTYVEKALLDLRASVNLLPYSIYEQLGLGELKATTMTLSLADRSIKVPRGILEDVLV</sequence>
<organism evidence="1 2">
    <name type="scientific">Vitis vinifera</name>
    <name type="common">Grape</name>
    <dbReference type="NCBI Taxonomy" id="29760"/>
    <lineage>
        <taxon>Eukaryota</taxon>
        <taxon>Viridiplantae</taxon>
        <taxon>Streptophyta</taxon>
        <taxon>Embryophyta</taxon>
        <taxon>Tracheophyta</taxon>
        <taxon>Spermatophyta</taxon>
        <taxon>Magnoliopsida</taxon>
        <taxon>eudicotyledons</taxon>
        <taxon>Gunneridae</taxon>
        <taxon>Pentapetalae</taxon>
        <taxon>rosids</taxon>
        <taxon>Vitales</taxon>
        <taxon>Vitaceae</taxon>
        <taxon>Viteae</taxon>
        <taxon>Vitis</taxon>
    </lineage>
</organism>
<evidence type="ECO:0008006" key="3">
    <source>
        <dbReference type="Google" id="ProtNLM"/>
    </source>
</evidence>
<dbReference type="Proteomes" id="UP000288805">
    <property type="component" value="Unassembled WGS sequence"/>
</dbReference>
<accession>A0A438BTC5</accession>
<evidence type="ECO:0000313" key="1">
    <source>
        <dbReference type="EMBL" id="RVW14213.1"/>
    </source>
</evidence>